<dbReference type="VEuPathDB" id="FungiDB:DD237_006637"/>
<evidence type="ECO:0000313" key="5">
    <source>
        <dbReference type="Proteomes" id="UP000286097"/>
    </source>
</evidence>
<proteinExistence type="predicted"/>
<evidence type="ECO:0000313" key="3">
    <source>
        <dbReference type="EMBL" id="RQM09636.1"/>
    </source>
</evidence>
<dbReference type="Proteomes" id="UP000286097">
    <property type="component" value="Unassembled WGS sequence"/>
</dbReference>
<organism evidence="2 4">
    <name type="scientific">Peronospora effusa</name>
    <dbReference type="NCBI Taxonomy" id="542832"/>
    <lineage>
        <taxon>Eukaryota</taxon>
        <taxon>Sar</taxon>
        <taxon>Stramenopiles</taxon>
        <taxon>Oomycota</taxon>
        <taxon>Peronosporomycetes</taxon>
        <taxon>Peronosporales</taxon>
        <taxon>Peronosporaceae</taxon>
        <taxon>Peronospora</taxon>
    </lineage>
</organism>
<dbReference type="Proteomes" id="UP000282087">
    <property type="component" value="Unassembled WGS sequence"/>
</dbReference>
<sequence length="336" mass="38787">MANTQNTKKPNRPVVEENKQMKDQEMTVMETTHSVGSKQMWKQKRPCLNLQGSNESLKAFVSMQPTLQIEKNYFSLFESADRLAEWVFNTAKHRPMQLDLCGSERNEEIRDALLRQFHRWPGTKISHASKPYRKLSQEAENLCRNQVDLYIDELYRKLLAGMNGLFWLNVLQPVLHPELLPRQEAQEILLLLLEELKSVDGVYEQLMKKSEYTWDVLMLPLTLKPLFQRVSTLALSGHEIAAEETMQILLMFVEQNVAFSRRKKATRTSLSSIPSVGPLAALKCSSLRILPKPFRELFSLLFLKLSGDWYVIVDEVLDIFGRSLASRWASCERASL</sequence>
<reference evidence="4 5" key="1">
    <citation type="submission" date="2018-06" db="EMBL/GenBank/DDBJ databases">
        <title>Comparative genomics of downy mildews reveals potential adaptations to biotrophy.</title>
        <authorList>
            <person name="Fletcher K."/>
            <person name="Klosterman S.J."/>
            <person name="Derevnina L."/>
            <person name="Martin F."/>
            <person name="Koike S."/>
            <person name="Reyes Chin-Wo S."/>
            <person name="Mou B."/>
            <person name="Michelmore R."/>
        </authorList>
    </citation>
    <scope>NUCLEOTIDE SEQUENCE [LARGE SCALE GENOMIC DNA]</scope>
    <source>
        <strain evidence="3 5">R13</strain>
        <strain evidence="2 4">R14</strain>
    </source>
</reference>
<feature type="region of interest" description="Disordered" evidence="1">
    <location>
        <begin position="1"/>
        <end position="20"/>
    </location>
</feature>
<protein>
    <submittedName>
        <fullName evidence="2">Uncharacterized protein</fullName>
    </submittedName>
</protein>
<dbReference type="OrthoDB" id="161978at2759"/>
<keyword evidence="4" id="KW-1185">Reference proteome</keyword>
<dbReference type="EMBL" id="QLLG01000310">
    <property type="protein sequence ID" value="RMX64450.1"/>
    <property type="molecule type" value="Genomic_DNA"/>
</dbReference>
<gene>
    <name evidence="3" type="ORF">DD237_006637</name>
    <name evidence="2" type="ORF">DD238_006383</name>
</gene>
<name>A0A3M6VJC3_9STRA</name>
<evidence type="ECO:0000313" key="2">
    <source>
        <dbReference type="EMBL" id="RMX64450.1"/>
    </source>
</evidence>
<dbReference type="EMBL" id="QKXF01000680">
    <property type="protein sequence ID" value="RQM09636.1"/>
    <property type="molecule type" value="Genomic_DNA"/>
</dbReference>
<evidence type="ECO:0000313" key="4">
    <source>
        <dbReference type="Proteomes" id="UP000282087"/>
    </source>
</evidence>
<comment type="caution">
    <text evidence="2">The sequence shown here is derived from an EMBL/GenBank/DDBJ whole genome shotgun (WGS) entry which is preliminary data.</text>
</comment>
<accession>A0A3M6VJC3</accession>
<dbReference type="AlphaFoldDB" id="A0A3M6VJC3"/>
<evidence type="ECO:0000256" key="1">
    <source>
        <dbReference type="SAM" id="MobiDB-lite"/>
    </source>
</evidence>